<dbReference type="InterPro" id="IPR020846">
    <property type="entry name" value="MFS_dom"/>
</dbReference>
<keyword evidence="3 6" id="KW-1133">Transmembrane helix</keyword>
<dbReference type="PANTHER" id="PTHR11662">
    <property type="entry name" value="SOLUTE CARRIER FAMILY 17"/>
    <property type="match status" value="1"/>
</dbReference>
<evidence type="ECO:0000256" key="1">
    <source>
        <dbReference type="ARBA" id="ARBA00004141"/>
    </source>
</evidence>
<feature type="transmembrane region" description="Helical" evidence="6">
    <location>
        <begin position="434"/>
        <end position="455"/>
    </location>
</feature>
<feature type="transmembrane region" description="Helical" evidence="6">
    <location>
        <begin position="137"/>
        <end position="157"/>
    </location>
</feature>
<dbReference type="InterPro" id="IPR036259">
    <property type="entry name" value="MFS_trans_sf"/>
</dbReference>
<gene>
    <name evidence="8" type="ORF">NTJ_04820</name>
</gene>
<protein>
    <submittedName>
        <fullName evidence="8">Sodium-dependent phosphate transporter</fullName>
    </submittedName>
</protein>
<sequence length="494" mass="54625">MASPEKGFMDKFKIFPLSCVKVLNIMVFFGFMANYMLRVNLTIAIVAMVQETNTTAGISSGNETSSNLTVINDDRFDWDTYKKNLIHGCFYWGYIFTELPGGRMAEVFGPKIVFGVSIFGASLATLFIPVAARFLDFYGVIVLRVIVGFMLGVTFPAMQPIASKWIPPKDRTKFVSNMMASSLGAAITLPICGYLISAFNWESVFYATGALGITWAVIWYFVMFDSPGQHPRITKREREYLEASIGASSTRKEAYAVPWKRVLTSLPVWAIVVTHGSSVFCFFTFLNQMPTYMKTVLSLDIKKNGLLSSIPYVGKYTMALITAFIADYIRGNGKLSTTATRKIFTTFAVGLPGFLMIAQVYLGNSTFWTVTLFTISLTLNGAVTAGYLGNGLDIAPNFSGTIFGMANTLSSLGGFISTYVVADITYQNETYDRFRIVFWILAIVYMAGSLVYLTFGSGELQDWNTPKESRTNGQPKNDVELAEKEPLKNGSSPS</sequence>
<dbReference type="CDD" id="cd17318">
    <property type="entry name" value="MFS_SLC17"/>
    <property type="match status" value="1"/>
</dbReference>
<dbReference type="Pfam" id="PF07690">
    <property type="entry name" value="MFS_1"/>
    <property type="match status" value="1"/>
</dbReference>
<feature type="transmembrane region" description="Helical" evidence="6">
    <location>
        <begin position="341"/>
        <end position="361"/>
    </location>
</feature>
<evidence type="ECO:0000259" key="7">
    <source>
        <dbReference type="PROSITE" id="PS50850"/>
    </source>
</evidence>
<dbReference type="EMBL" id="AP028911">
    <property type="protein sequence ID" value="BES92012.1"/>
    <property type="molecule type" value="Genomic_DNA"/>
</dbReference>
<feature type="transmembrane region" description="Helical" evidence="6">
    <location>
        <begin position="112"/>
        <end position="131"/>
    </location>
</feature>
<dbReference type="SUPFAM" id="SSF103473">
    <property type="entry name" value="MFS general substrate transporter"/>
    <property type="match status" value="1"/>
</dbReference>
<evidence type="ECO:0000256" key="2">
    <source>
        <dbReference type="ARBA" id="ARBA00022692"/>
    </source>
</evidence>
<feature type="transmembrane region" description="Helical" evidence="6">
    <location>
        <begin position="178"/>
        <end position="197"/>
    </location>
</feature>
<accession>A0ABN7AL26</accession>
<dbReference type="PANTHER" id="PTHR11662:SF411">
    <property type="entry name" value="GH05102P"/>
    <property type="match status" value="1"/>
</dbReference>
<keyword evidence="9" id="KW-1185">Reference proteome</keyword>
<keyword evidence="2 6" id="KW-0812">Transmembrane</keyword>
<name>A0ABN7AL26_9HEMI</name>
<feature type="compositionally biased region" description="Basic and acidic residues" evidence="5">
    <location>
        <begin position="477"/>
        <end position="487"/>
    </location>
</feature>
<dbReference type="InterPro" id="IPR050382">
    <property type="entry name" value="MFS_Na/Anion_cotransporter"/>
</dbReference>
<dbReference type="Gene3D" id="1.20.1250.20">
    <property type="entry name" value="MFS general substrate transporter like domains"/>
    <property type="match status" value="2"/>
</dbReference>
<feature type="transmembrane region" description="Helical" evidence="6">
    <location>
        <begin position="367"/>
        <end position="388"/>
    </location>
</feature>
<feature type="transmembrane region" description="Helical" evidence="6">
    <location>
        <begin position="266"/>
        <end position="286"/>
    </location>
</feature>
<evidence type="ECO:0000256" key="4">
    <source>
        <dbReference type="ARBA" id="ARBA00023136"/>
    </source>
</evidence>
<evidence type="ECO:0000256" key="5">
    <source>
        <dbReference type="SAM" id="MobiDB-lite"/>
    </source>
</evidence>
<proteinExistence type="predicted"/>
<feature type="transmembrane region" description="Helical" evidence="6">
    <location>
        <begin position="400"/>
        <end position="422"/>
    </location>
</feature>
<feature type="domain" description="Major facilitator superfamily (MFS) profile" evidence="7">
    <location>
        <begin position="22"/>
        <end position="460"/>
    </location>
</feature>
<feature type="region of interest" description="Disordered" evidence="5">
    <location>
        <begin position="464"/>
        <end position="494"/>
    </location>
</feature>
<evidence type="ECO:0000313" key="8">
    <source>
        <dbReference type="EMBL" id="BES92012.1"/>
    </source>
</evidence>
<evidence type="ECO:0000256" key="6">
    <source>
        <dbReference type="SAM" id="Phobius"/>
    </source>
</evidence>
<dbReference type="InterPro" id="IPR011701">
    <property type="entry name" value="MFS"/>
</dbReference>
<dbReference type="PROSITE" id="PS50850">
    <property type="entry name" value="MFS"/>
    <property type="match status" value="1"/>
</dbReference>
<evidence type="ECO:0000256" key="3">
    <source>
        <dbReference type="ARBA" id="ARBA00022989"/>
    </source>
</evidence>
<reference evidence="8 9" key="1">
    <citation type="submission" date="2023-09" db="EMBL/GenBank/DDBJ databases">
        <title>Nesidiocoris tenuis whole genome shotgun sequence.</title>
        <authorList>
            <person name="Shibata T."/>
            <person name="Shimoda M."/>
            <person name="Kobayashi T."/>
            <person name="Uehara T."/>
        </authorList>
    </citation>
    <scope>NUCLEOTIDE SEQUENCE [LARGE SCALE GENOMIC DNA]</scope>
    <source>
        <strain evidence="8 9">Japan</strain>
    </source>
</reference>
<dbReference type="Proteomes" id="UP001307889">
    <property type="component" value="Chromosome 3"/>
</dbReference>
<comment type="subcellular location">
    <subcellularLocation>
        <location evidence="1">Membrane</location>
        <topology evidence="1">Multi-pass membrane protein</topology>
    </subcellularLocation>
</comment>
<feature type="transmembrane region" description="Helical" evidence="6">
    <location>
        <begin position="14"/>
        <end position="37"/>
    </location>
</feature>
<evidence type="ECO:0000313" key="9">
    <source>
        <dbReference type="Proteomes" id="UP001307889"/>
    </source>
</evidence>
<keyword evidence="4 6" id="KW-0472">Membrane</keyword>
<feature type="transmembrane region" description="Helical" evidence="6">
    <location>
        <begin position="203"/>
        <end position="222"/>
    </location>
</feature>
<feature type="transmembrane region" description="Helical" evidence="6">
    <location>
        <begin position="306"/>
        <end position="329"/>
    </location>
</feature>
<organism evidence="8 9">
    <name type="scientific">Nesidiocoris tenuis</name>
    <dbReference type="NCBI Taxonomy" id="355587"/>
    <lineage>
        <taxon>Eukaryota</taxon>
        <taxon>Metazoa</taxon>
        <taxon>Ecdysozoa</taxon>
        <taxon>Arthropoda</taxon>
        <taxon>Hexapoda</taxon>
        <taxon>Insecta</taxon>
        <taxon>Pterygota</taxon>
        <taxon>Neoptera</taxon>
        <taxon>Paraneoptera</taxon>
        <taxon>Hemiptera</taxon>
        <taxon>Heteroptera</taxon>
        <taxon>Panheteroptera</taxon>
        <taxon>Cimicomorpha</taxon>
        <taxon>Miridae</taxon>
        <taxon>Dicyphina</taxon>
        <taxon>Nesidiocoris</taxon>
    </lineage>
</organism>